<protein>
    <submittedName>
        <fullName evidence="1">Uncharacterized protein</fullName>
    </submittedName>
</protein>
<dbReference type="Proteomes" id="UP000652153">
    <property type="component" value="Unassembled WGS sequence"/>
</dbReference>
<organism evidence="1 2">
    <name type="scientific">Paenibacillus silvae</name>
    <dbReference type="NCBI Taxonomy" id="1325358"/>
    <lineage>
        <taxon>Bacteria</taxon>
        <taxon>Bacillati</taxon>
        <taxon>Bacillota</taxon>
        <taxon>Bacilli</taxon>
        <taxon>Bacillales</taxon>
        <taxon>Paenibacillaceae</taxon>
        <taxon>Paenibacillus</taxon>
    </lineage>
</organism>
<evidence type="ECO:0000313" key="1">
    <source>
        <dbReference type="EMBL" id="GGH41225.1"/>
    </source>
</evidence>
<dbReference type="EMBL" id="BMFU01000001">
    <property type="protein sequence ID" value="GGH41225.1"/>
    <property type="molecule type" value="Genomic_DNA"/>
</dbReference>
<accession>A0ABQ1YY88</accession>
<keyword evidence="2" id="KW-1185">Reference proteome</keyword>
<name>A0ABQ1YY88_9BACL</name>
<sequence>MDLELRLKYLGLDTQIIQINSFEFVIYCEHHNGNFKEIRDYFNSSIRHIGTNVELVESFPQSYKQKIEGISFSNVVDGFKATCVTESDLFNFVESKFHNVDVIALEVLHQVVGFQIVITVSEETSLHIMDQMKCFLIDADLGTDKIIIRHVDLSVQTSNNKKDQESNSRIADVLRTFEVMNLRLYKQFPFTVNEADYWFEHAEDIYTGKIRRNDIPFFRQNSQKCFLNASVFETVNLRNVLLLYDTVYLGLPIENHLDTFLEYQNMKVSDLIELIDIGKVVIVLTNQETRYNQNLLLEAYQCSPLSVISRRGLNTILASHLVETKIQYEKRFPNIYQASCELFLQAKRENDNLLQRIAQMLAWPITAAASSFRFLHQNSPMSISNFGINLIAGGNFQASDLHEKLSFELKINADSTHLAAALQSTYFPFKHQTSGKVYSDQTVSNFMGDLLKMYWYDPASLEQIKQINDWNHSEQSYLKFFDTNRYLNVTKVASLADEYDTPNAFRNLLNRLEQMDSTTRRQTLNEYNDLLFEVSQTSGQSEGGFVKMMLSGAAFLPLNYYLTFALATIGLVHDKTSTLKSLQEDKKFAQIEQCLKNSAIQTSNQMKEDIFLLDKMSTVVTLIE</sequence>
<proteinExistence type="predicted"/>
<comment type="caution">
    <text evidence="1">The sequence shown here is derived from an EMBL/GenBank/DDBJ whole genome shotgun (WGS) entry which is preliminary data.</text>
</comment>
<gene>
    <name evidence="1" type="ORF">GCM10008014_00600</name>
</gene>
<evidence type="ECO:0000313" key="2">
    <source>
        <dbReference type="Proteomes" id="UP000652153"/>
    </source>
</evidence>
<reference evidence="2" key="1">
    <citation type="journal article" date="2019" name="Int. J. Syst. Evol. Microbiol.">
        <title>The Global Catalogue of Microorganisms (GCM) 10K type strain sequencing project: providing services to taxonomists for standard genome sequencing and annotation.</title>
        <authorList>
            <consortium name="The Broad Institute Genomics Platform"/>
            <consortium name="The Broad Institute Genome Sequencing Center for Infectious Disease"/>
            <person name="Wu L."/>
            <person name="Ma J."/>
        </authorList>
    </citation>
    <scope>NUCLEOTIDE SEQUENCE [LARGE SCALE GENOMIC DNA]</scope>
    <source>
        <strain evidence="2">CGMCC 1.12770</strain>
    </source>
</reference>